<dbReference type="InterPro" id="IPR003661">
    <property type="entry name" value="HisK_dim/P_dom"/>
</dbReference>
<evidence type="ECO:0000313" key="14">
    <source>
        <dbReference type="EMBL" id="MBC5659787.1"/>
    </source>
</evidence>
<dbReference type="PROSITE" id="PS50109">
    <property type="entry name" value="HIS_KIN"/>
    <property type="match status" value="1"/>
</dbReference>
<dbReference type="SUPFAM" id="SSF47384">
    <property type="entry name" value="Homodimeric domain of signal transducing histidine kinase"/>
    <property type="match status" value="1"/>
</dbReference>
<dbReference type="CDD" id="cd00082">
    <property type="entry name" value="HisKA"/>
    <property type="match status" value="1"/>
</dbReference>
<dbReference type="InterPro" id="IPR036890">
    <property type="entry name" value="HATPase_C_sf"/>
</dbReference>
<keyword evidence="6" id="KW-0418">Kinase</keyword>
<keyword evidence="11" id="KW-0812">Transmembrane</keyword>
<organism evidence="14 15">
    <name type="scientific">Anaerosacchariphilus hominis</name>
    <dbReference type="NCBI Taxonomy" id="2763017"/>
    <lineage>
        <taxon>Bacteria</taxon>
        <taxon>Bacillati</taxon>
        <taxon>Bacillota</taxon>
        <taxon>Clostridia</taxon>
        <taxon>Lachnospirales</taxon>
        <taxon>Lachnospiraceae</taxon>
        <taxon>Anaerosacchariphilus</taxon>
    </lineage>
</organism>
<comment type="caution">
    <text evidence="14">The sequence shown here is derived from an EMBL/GenBank/DDBJ whole genome shotgun (WGS) entry which is preliminary data.</text>
</comment>
<evidence type="ECO:0000256" key="1">
    <source>
        <dbReference type="ARBA" id="ARBA00000085"/>
    </source>
</evidence>
<dbReference type="GO" id="GO:0000155">
    <property type="term" value="F:phosphorelay sensor kinase activity"/>
    <property type="evidence" value="ECO:0007669"/>
    <property type="project" value="InterPro"/>
</dbReference>
<dbReference type="SMART" id="SM00387">
    <property type="entry name" value="HATPase_c"/>
    <property type="match status" value="1"/>
</dbReference>
<dbReference type="PROSITE" id="PS50110">
    <property type="entry name" value="RESPONSE_REGULATORY"/>
    <property type="match status" value="1"/>
</dbReference>
<dbReference type="EMBL" id="JACOOR010000004">
    <property type="protein sequence ID" value="MBC5659787.1"/>
    <property type="molecule type" value="Genomic_DNA"/>
</dbReference>
<accession>A0A923LCK7</accession>
<evidence type="ECO:0000313" key="15">
    <source>
        <dbReference type="Proteomes" id="UP000649345"/>
    </source>
</evidence>
<feature type="coiled-coil region" evidence="10">
    <location>
        <begin position="315"/>
        <end position="349"/>
    </location>
</feature>
<keyword evidence="10" id="KW-0175">Coiled coil</keyword>
<keyword evidence="7" id="KW-0902">Two-component regulatory system</keyword>
<evidence type="ECO:0000256" key="10">
    <source>
        <dbReference type="SAM" id="Coils"/>
    </source>
</evidence>
<evidence type="ECO:0000256" key="9">
    <source>
        <dbReference type="PROSITE-ProRule" id="PRU00169"/>
    </source>
</evidence>
<evidence type="ECO:0000256" key="7">
    <source>
        <dbReference type="ARBA" id="ARBA00023012"/>
    </source>
</evidence>
<dbReference type="InterPro" id="IPR005467">
    <property type="entry name" value="His_kinase_dom"/>
</dbReference>
<sequence length="728" mass="80804">MKIKEVTEGRSRHKLAVELLFGILMLGCVFMIATNEDMRSTETRLSGIVSYINEQCNGYNRMNLASETKSLMRVMEGARQTEENLFRTGAEDEEILKQCVQNGYLTGILLLDPEGQVEARYDTGGTEPDMEEYLQSPAVLGTALCREKSYAVRIPQTDDSYVDLAAAGKRDGTGIVVAYYHTPEEYVEAFNLSLNSFLNGYNMDYDGTFVICSGNRIVAANDPFLVDKNADEVEILNYIKGQRISGKLVHTKIEDSLSRYFGLMDHGRDYYIYAYTTESRVFGSTIQNMIISLVIYVAILIVIHTVHWRTTQSYREEQMQLQQEYTEQLQSKNEKLQEAVGEADRANAAKTNFLARMSHDIRTPLNGIIGLLEINEAHPEDRELICANQKKMVVAAHHLLSLLNDILQMSKLESGEIQLAHEVMNLKELSQDVLTIVEQRAVEAGVTLEYDRTFDWVAHAKVYGSPLHVRQIFLNIYGNCIKYNKMGGSVTTSCECVGEKNQVATYRWVIADTGVGMTREFLEHIFDPFSQEHTDARSVYHGTGLGMAIVKSLVDQMGGTIEVTSVEGGGSTFTITLPFSITAETGEAEIPADGVEEPADIRGLHILLAEDNELNAEIAQVLLGDAGVTITVARDGQEAVDIFSSRPQGTFDGILMDIMMPVMDGLTATETIRALERPDAGTIPIIAMTANAFGEDVRKCLDAGMNDHLAKPLQMEKVTAVIAAHCRK</sequence>
<comment type="function">
    <text evidence="8">May play the central regulatory role in sporulation. It may be an element of the effector pathway responsible for the activation of sporulation genes in response to nutritional stress. Spo0A may act in concert with spo0H (a sigma factor) to control the expression of some genes that are critical to the sporulation process.</text>
</comment>
<dbReference type="Gene3D" id="1.10.287.130">
    <property type="match status" value="1"/>
</dbReference>
<dbReference type="RefSeq" id="WP_186872091.1">
    <property type="nucleotide sequence ID" value="NZ_JACOOR010000004.1"/>
</dbReference>
<reference evidence="14" key="1">
    <citation type="submission" date="2020-08" db="EMBL/GenBank/DDBJ databases">
        <title>Genome public.</title>
        <authorList>
            <person name="Liu C."/>
            <person name="Sun Q."/>
        </authorList>
    </citation>
    <scope>NUCLEOTIDE SEQUENCE</scope>
    <source>
        <strain evidence="14">NSJ-68</strain>
    </source>
</reference>
<dbReference type="Pfam" id="PF00072">
    <property type="entry name" value="Response_reg"/>
    <property type="match status" value="1"/>
</dbReference>
<comment type="catalytic activity">
    <reaction evidence="1">
        <text>ATP + protein L-histidine = ADP + protein N-phospho-L-histidine.</text>
        <dbReference type="EC" id="2.7.13.3"/>
    </reaction>
</comment>
<keyword evidence="11" id="KW-0472">Membrane</keyword>
<dbReference type="SMART" id="SM00448">
    <property type="entry name" value="REC"/>
    <property type="match status" value="1"/>
</dbReference>
<feature type="domain" description="Histidine kinase" evidence="12">
    <location>
        <begin position="356"/>
        <end position="581"/>
    </location>
</feature>
<evidence type="ECO:0000259" key="12">
    <source>
        <dbReference type="PROSITE" id="PS50109"/>
    </source>
</evidence>
<feature type="transmembrane region" description="Helical" evidence="11">
    <location>
        <begin position="289"/>
        <end position="308"/>
    </location>
</feature>
<dbReference type="InterPro" id="IPR004358">
    <property type="entry name" value="Sig_transdc_His_kin-like_C"/>
</dbReference>
<dbReference type="SMART" id="SM00388">
    <property type="entry name" value="HisKA"/>
    <property type="match status" value="1"/>
</dbReference>
<keyword evidence="15" id="KW-1185">Reference proteome</keyword>
<evidence type="ECO:0000256" key="8">
    <source>
        <dbReference type="ARBA" id="ARBA00024867"/>
    </source>
</evidence>
<proteinExistence type="predicted"/>
<evidence type="ECO:0000256" key="2">
    <source>
        <dbReference type="ARBA" id="ARBA00012438"/>
    </source>
</evidence>
<evidence type="ECO:0000256" key="5">
    <source>
        <dbReference type="ARBA" id="ARBA00022679"/>
    </source>
</evidence>
<dbReference type="SUPFAM" id="SSF52172">
    <property type="entry name" value="CheY-like"/>
    <property type="match status" value="1"/>
</dbReference>
<feature type="modified residue" description="4-aspartylphosphate" evidence="9">
    <location>
        <position position="657"/>
    </location>
</feature>
<dbReference type="Pfam" id="PF00512">
    <property type="entry name" value="HisKA"/>
    <property type="match status" value="1"/>
</dbReference>
<keyword evidence="5" id="KW-0808">Transferase</keyword>
<evidence type="ECO:0000256" key="4">
    <source>
        <dbReference type="ARBA" id="ARBA00022553"/>
    </source>
</evidence>
<dbReference type="PANTHER" id="PTHR43047">
    <property type="entry name" value="TWO-COMPONENT HISTIDINE PROTEIN KINASE"/>
    <property type="match status" value="1"/>
</dbReference>
<protein>
    <recommendedName>
        <fullName evidence="3">Stage 0 sporulation protein A homolog</fullName>
        <ecNumber evidence="2">2.7.13.3</ecNumber>
    </recommendedName>
</protein>
<name>A0A923LCK7_9FIRM</name>
<dbReference type="InterPro" id="IPR001789">
    <property type="entry name" value="Sig_transdc_resp-reg_receiver"/>
</dbReference>
<gene>
    <name evidence="14" type="ORF">H8S44_08390</name>
</gene>
<feature type="transmembrane region" description="Helical" evidence="11">
    <location>
        <begin position="15"/>
        <end position="34"/>
    </location>
</feature>
<evidence type="ECO:0000256" key="3">
    <source>
        <dbReference type="ARBA" id="ARBA00018672"/>
    </source>
</evidence>
<dbReference type="SUPFAM" id="SSF55874">
    <property type="entry name" value="ATPase domain of HSP90 chaperone/DNA topoisomerase II/histidine kinase"/>
    <property type="match status" value="1"/>
</dbReference>
<dbReference type="AlphaFoldDB" id="A0A923LCK7"/>
<evidence type="ECO:0000256" key="11">
    <source>
        <dbReference type="SAM" id="Phobius"/>
    </source>
</evidence>
<dbReference type="Gene3D" id="3.40.50.2300">
    <property type="match status" value="1"/>
</dbReference>
<evidence type="ECO:0000259" key="13">
    <source>
        <dbReference type="PROSITE" id="PS50110"/>
    </source>
</evidence>
<feature type="domain" description="Response regulatory" evidence="13">
    <location>
        <begin position="605"/>
        <end position="726"/>
    </location>
</feature>
<dbReference type="Gene3D" id="3.30.565.10">
    <property type="entry name" value="Histidine kinase-like ATPase, C-terminal domain"/>
    <property type="match status" value="1"/>
</dbReference>
<evidence type="ECO:0000256" key="6">
    <source>
        <dbReference type="ARBA" id="ARBA00022777"/>
    </source>
</evidence>
<keyword evidence="4 9" id="KW-0597">Phosphoprotein</keyword>
<dbReference type="EC" id="2.7.13.3" evidence="2"/>
<dbReference type="InterPro" id="IPR036097">
    <property type="entry name" value="HisK_dim/P_sf"/>
</dbReference>
<dbReference type="InterPro" id="IPR003594">
    <property type="entry name" value="HATPase_dom"/>
</dbReference>
<dbReference type="InterPro" id="IPR011006">
    <property type="entry name" value="CheY-like_superfamily"/>
</dbReference>
<dbReference type="PRINTS" id="PR00344">
    <property type="entry name" value="BCTRLSENSOR"/>
</dbReference>
<dbReference type="Proteomes" id="UP000649345">
    <property type="component" value="Unassembled WGS sequence"/>
</dbReference>
<keyword evidence="11" id="KW-1133">Transmembrane helix</keyword>
<dbReference type="CDD" id="cd17546">
    <property type="entry name" value="REC_hyHK_CKI1_RcsC-like"/>
    <property type="match status" value="1"/>
</dbReference>
<dbReference type="Pfam" id="PF02518">
    <property type="entry name" value="HATPase_c"/>
    <property type="match status" value="1"/>
</dbReference>